<dbReference type="InterPro" id="IPR038239">
    <property type="entry name" value="Clp1_N_sf"/>
</dbReference>
<dbReference type="Gene3D" id="2.60.120.1030">
    <property type="entry name" value="Clp1, DNA binding domain"/>
    <property type="match status" value="1"/>
</dbReference>
<dbReference type="InterPro" id="IPR032319">
    <property type="entry name" value="CLP1_P"/>
</dbReference>
<evidence type="ECO:0000259" key="10">
    <source>
        <dbReference type="Pfam" id="PF16575"/>
    </source>
</evidence>
<dbReference type="InterPro" id="IPR045116">
    <property type="entry name" value="Clp1/Grc3"/>
</dbReference>
<comment type="similarity">
    <text evidence="6">Belongs to the Clp1 family. Clp1 subfamily.</text>
</comment>
<keyword evidence="12" id="KW-1185">Reference proteome</keyword>
<feature type="domain" description="Clp1 C-terminal" evidence="8">
    <location>
        <begin position="414"/>
        <end position="530"/>
    </location>
</feature>
<evidence type="ECO:0000256" key="6">
    <source>
        <dbReference type="HAMAP-Rule" id="MF_03035"/>
    </source>
</evidence>
<dbReference type="GO" id="GO:0006388">
    <property type="term" value="P:tRNA splicing, via endonucleolytic cleavage and ligation"/>
    <property type="evidence" value="ECO:0007669"/>
    <property type="project" value="TreeGrafter"/>
</dbReference>
<gene>
    <name evidence="11" type="ORF">CTEN210_01800</name>
</gene>
<feature type="domain" description="Clp1 P-loop" evidence="10">
    <location>
        <begin position="143"/>
        <end position="312"/>
    </location>
</feature>
<dbReference type="Gene3D" id="3.40.50.300">
    <property type="entry name" value="P-loop containing nucleotide triphosphate hydrolases"/>
    <property type="match status" value="1"/>
</dbReference>
<dbReference type="InterPro" id="IPR028606">
    <property type="entry name" value="Clp1"/>
</dbReference>
<dbReference type="PANTHER" id="PTHR12755:SF6">
    <property type="entry name" value="POLYRIBONUCLEOTIDE 5'-HYDROXYL-KINASE CLP1"/>
    <property type="match status" value="1"/>
</dbReference>
<evidence type="ECO:0000256" key="7">
    <source>
        <dbReference type="SAM" id="MobiDB-lite"/>
    </source>
</evidence>
<dbReference type="EMBL" id="BLLK01000020">
    <property type="protein sequence ID" value="GFH45326.1"/>
    <property type="molecule type" value="Genomic_DNA"/>
</dbReference>
<keyword evidence="5 6" id="KW-0539">Nucleus</keyword>
<dbReference type="Proteomes" id="UP001054902">
    <property type="component" value="Unassembled WGS sequence"/>
</dbReference>
<dbReference type="GO" id="GO:0005849">
    <property type="term" value="C:mRNA cleavage factor complex"/>
    <property type="evidence" value="ECO:0007669"/>
    <property type="project" value="InterPro"/>
</dbReference>
<dbReference type="Pfam" id="PF16573">
    <property type="entry name" value="CLP1_N"/>
    <property type="match status" value="1"/>
</dbReference>
<evidence type="ECO:0000313" key="12">
    <source>
        <dbReference type="Proteomes" id="UP001054902"/>
    </source>
</evidence>
<feature type="binding site" evidence="6">
    <location>
        <position position="26"/>
    </location>
    <ligand>
        <name>ATP</name>
        <dbReference type="ChEBI" id="CHEBI:30616"/>
    </ligand>
</feature>
<evidence type="ECO:0000256" key="3">
    <source>
        <dbReference type="ARBA" id="ARBA00022741"/>
    </source>
</evidence>
<evidence type="ECO:0000256" key="1">
    <source>
        <dbReference type="ARBA" id="ARBA00004123"/>
    </source>
</evidence>
<dbReference type="GO" id="GO:0005524">
    <property type="term" value="F:ATP binding"/>
    <property type="evidence" value="ECO:0007669"/>
    <property type="project" value="UniProtKB-UniRule"/>
</dbReference>
<keyword evidence="4 6" id="KW-0067">ATP-binding</keyword>
<evidence type="ECO:0000256" key="2">
    <source>
        <dbReference type="ARBA" id="ARBA00022664"/>
    </source>
</evidence>
<proteinExistence type="inferred from homology"/>
<feature type="compositionally biased region" description="Basic and acidic residues" evidence="7">
    <location>
        <begin position="14"/>
        <end position="23"/>
    </location>
</feature>
<protein>
    <recommendedName>
        <fullName evidence="6">Protein CLP1 homolog</fullName>
    </recommendedName>
</protein>
<feature type="binding site" evidence="6">
    <location>
        <position position="72"/>
    </location>
    <ligand>
        <name>ATP</name>
        <dbReference type="ChEBI" id="CHEBI:30616"/>
    </ligand>
</feature>
<dbReference type="InterPro" id="IPR010655">
    <property type="entry name" value="Clp1_C"/>
</dbReference>
<comment type="caution">
    <text evidence="11">The sequence shown here is derived from an EMBL/GenBank/DDBJ whole genome shotgun (WGS) entry which is preliminary data.</text>
</comment>
<dbReference type="PANTHER" id="PTHR12755">
    <property type="entry name" value="CLEAVAGE/POLYADENYLATION FACTOR IA SUBUNIT CLP1P"/>
    <property type="match status" value="1"/>
</dbReference>
<dbReference type="InterPro" id="IPR038238">
    <property type="entry name" value="Clp1_C_sf"/>
</dbReference>
<evidence type="ECO:0000259" key="8">
    <source>
        <dbReference type="Pfam" id="PF06807"/>
    </source>
</evidence>
<evidence type="ECO:0000259" key="9">
    <source>
        <dbReference type="Pfam" id="PF16573"/>
    </source>
</evidence>
<dbReference type="Pfam" id="PF16575">
    <property type="entry name" value="CLP1_P"/>
    <property type="match status" value="1"/>
</dbReference>
<reference evidence="11 12" key="1">
    <citation type="journal article" date="2021" name="Sci. Rep.">
        <title>The genome of the diatom Chaetoceros tenuissimus carries an ancient integrated fragment of an extant virus.</title>
        <authorList>
            <person name="Hongo Y."/>
            <person name="Kimura K."/>
            <person name="Takaki Y."/>
            <person name="Yoshida Y."/>
            <person name="Baba S."/>
            <person name="Kobayashi G."/>
            <person name="Nagasaki K."/>
            <person name="Hano T."/>
            <person name="Tomaru Y."/>
        </authorList>
    </citation>
    <scope>NUCLEOTIDE SEQUENCE [LARGE SCALE GENOMIC DNA]</scope>
    <source>
        <strain evidence="11 12">NIES-3715</strain>
    </source>
</reference>
<dbReference type="InterPro" id="IPR032324">
    <property type="entry name" value="Clp1_N"/>
</dbReference>
<feature type="binding site" evidence="6">
    <location>
        <begin position="146"/>
        <end position="151"/>
    </location>
    <ligand>
        <name>ATP</name>
        <dbReference type="ChEBI" id="CHEBI:30616"/>
    </ligand>
</feature>
<dbReference type="GO" id="GO:0051731">
    <property type="term" value="F:polynucleotide 5'-hydroxyl-kinase activity"/>
    <property type="evidence" value="ECO:0007669"/>
    <property type="project" value="InterPro"/>
</dbReference>
<evidence type="ECO:0000256" key="4">
    <source>
        <dbReference type="ARBA" id="ARBA00022840"/>
    </source>
</evidence>
<accession>A0AAD3CGD0</accession>
<comment type="function">
    <text evidence="6">Required for endonucleolytic cleavage during polyadenylation-dependent pre-mRNA 3'-end formation.</text>
</comment>
<sequence length="530" mass="57639">MNSSTSNLKPPPKKNGERHTLSPQHELRLEVPSQTNVSVTLISGSAEIFGAELATFTSDPLKQTYLIAGHSKFAIFTWHGCTVDIDVEFGKEVEISYTSDETVANVAFVNTHAQLEAMRDEALMNATSGNGKSTDGPRVLVVGPADCGKTSLVKLLTSYAVKLGRTPLLVDLDTSQNMLCAPGTIAASPITPDSISPLTNASSSSLYPNTTPLVLWNGSTDLSTNPDLYKAQLDKLGQCIDERNHINDENPAEPEQQHILDARSSGIIVNGCGWIEDIGYKLMLHTVKALRINIILVMGHDRLYSMLNSHYNKMREAEMDVDMADILNEETVIPKVIKLPRSGGVVTRDATFRRVSRSQCIKRYFYGESIRNPNSAAVMSNSNPMMPIAGSDPNEKVLDVICPPSTTLIHQYTPTRLEIPFSDLTLYKLSNVSLSSSMLPVSAKQATDPVQLTPMNITATLKHSLLAVCHPNAAEQYDNSGEARDLYLSGISGLVTVDKVDVDREIISLLSPGGSLPSSILLVGDVTWME</sequence>
<dbReference type="Pfam" id="PF06807">
    <property type="entry name" value="Clp1"/>
    <property type="match status" value="1"/>
</dbReference>
<evidence type="ECO:0000256" key="5">
    <source>
        <dbReference type="ARBA" id="ARBA00023242"/>
    </source>
</evidence>
<evidence type="ECO:0000313" key="11">
    <source>
        <dbReference type="EMBL" id="GFH45326.1"/>
    </source>
</evidence>
<dbReference type="AlphaFoldDB" id="A0AAD3CGD0"/>
<dbReference type="GO" id="GO:0031124">
    <property type="term" value="P:mRNA 3'-end processing"/>
    <property type="evidence" value="ECO:0007669"/>
    <property type="project" value="UniProtKB-UniRule"/>
</dbReference>
<keyword evidence="3 6" id="KW-0547">Nucleotide-binding</keyword>
<keyword evidence="2 6" id="KW-0507">mRNA processing</keyword>
<name>A0AAD3CGD0_9STRA</name>
<feature type="domain" description="Clp1 N-terminal" evidence="9">
    <location>
        <begin position="20"/>
        <end position="122"/>
    </location>
</feature>
<dbReference type="InterPro" id="IPR027417">
    <property type="entry name" value="P-loop_NTPase"/>
</dbReference>
<dbReference type="SUPFAM" id="SSF52540">
    <property type="entry name" value="P-loop containing nucleoside triphosphate hydrolases"/>
    <property type="match status" value="1"/>
</dbReference>
<comment type="subcellular location">
    <subcellularLocation>
        <location evidence="1 6">Nucleus</location>
    </subcellularLocation>
</comment>
<dbReference type="Gene3D" id="2.40.30.330">
    <property type="entry name" value="Pre-mRNA cleavage complex subunit Clp1, C-terminal domain"/>
    <property type="match status" value="1"/>
</dbReference>
<organism evidence="11 12">
    <name type="scientific">Chaetoceros tenuissimus</name>
    <dbReference type="NCBI Taxonomy" id="426638"/>
    <lineage>
        <taxon>Eukaryota</taxon>
        <taxon>Sar</taxon>
        <taxon>Stramenopiles</taxon>
        <taxon>Ochrophyta</taxon>
        <taxon>Bacillariophyta</taxon>
        <taxon>Coscinodiscophyceae</taxon>
        <taxon>Chaetocerotophycidae</taxon>
        <taxon>Chaetocerotales</taxon>
        <taxon>Chaetocerotaceae</taxon>
        <taxon>Chaetoceros</taxon>
    </lineage>
</organism>
<dbReference type="HAMAP" id="MF_03035">
    <property type="entry name" value="Clp1"/>
    <property type="match status" value="1"/>
</dbReference>
<feature type="region of interest" description="Disordered" evidence="7">
    <location>
        <begin position="1"/>
        <end position="23"/>
    </location>
</feature>